<dbReference type="PANTHER" id="PTHR46957">
    <property type="entry name" value="CYTOKINE RECEPTOR"/>
    <property type="match status" value="1"/>
</dbReference>
<comment type="caution">
    <text evidence="2">The sequence shown here is derived from an EMBL/GenBank/DDBJ whole genome shotgun (WGS) entry which is preliminary data.</text>
</comment>
<protein>
    <recommendedName>
        <fullName evidence="1">Fibronectin type-III domain-containing protein</fullName>
    </recommendedName>
</protein>
<dbReference type="InterPro" id="IPR003961">
    <property type="entry name" value="FN3_dom"/>
</dbReference>
<dbReference type="CDD" id="cd00063">
    <property type="entry name" value="FN3"/>
    <property type="match status" value="3"/>
</dbReference>
<dbReference type="PANTHER" id="PTHR46957:SF7">
    <property type="entry name" value="USHERIN"/>
    <property type="match status" value="1"/>
</dbReference>
<dbReference type="Pfam" id="PF00041">
    <property type="entry name" value="fn3"/>
    <property type="match status" value="2"/>
</dbReference>
<dbReference type="InterPro" id="IPR036116">
    <property type="entry name" value="FN3_sf"/>
</dbReference>
<dbReference type="InterPro" id="IPR056601">
    <property type="entry name" value="Galaxin_dom"/>
</dbReference>
<dbReference type="SMART" id="SM00060">
    <property type="entry name" value="FN3"/>
    <property type="match status" value="2"/>
</dbReference>
<evidence type="ECO:0000313" key="2">
    <source>
        <dbReference type="EMBL" id="KAK2176709.1"/>
    </source>
</evidence>
<dbReference type="EMBL" id="JAODUO010000644">
    <property type="protein sequence ID" value="KAK2176709.1"/>
    <property type="molecule type" value="Genomic_DNA"/>
</dbReference>
<keyword evidence="3" id="KW-1185">Reference proteome</keyword>
<dbReference type="Pfam" id="PF24748">
    <property type="entry name" value="Galaxin_repeat"/>
    <property type="match status" value="1"/>
</dbReference>
<dbReference type="AlphaFoldDB" id="A0AAD9NRE6"/>
<organism evidence="2 3">
    <name type="scientific">Ridgeia piscesae</name>
    <name type="common">Tubeworm</name>
    <dbReference type="NCBI Taxonomy" id="27915"/>
    <lineage>
        <taxon>Eukaryota</taxon>
        <taxon>Metazoa</taxon>
        <taxon>Spiralia</taxon>
        <taxon>Lophotrochozoa</taxon>
        <taxon>Annelida</taxon>
        <taxon>Polychaeta</taxon>
        <taxon>Sedentaria</taxon>
        <taxon>Canalipalpata</taxon>
        <taxon>Sabellida</taxon>
        <taxon>Siboglinidae</taxon>
        <taxon>Ridgeia</taxon>
    </lineage>
</organism>
<accession>A0AAD9NRE6</accession>
<gene>
    <name evidence="2" type="ORF">NP493_644g03021</name>
</gene>
<dbReference type="Proteomes" id="UP001209878">
    <property type="component" value="Unassembled WGS sequence"/>
</dbReference>
<dbReference type="InterPro" id="IPR013783">
    <property type="entry name" value="Ig-like_fold"/>
</dbReference>
<name>A0AAD9NRE6_RIDPI</name>
<dbReference type="Gene3D" id="2.60.40.10">
    <property type="entry name" value="Immunoglobulins"/>
    <property type="match status" value="3"/>
</dbReference>
<sequence length="452" mass="49573">MTSEPSKEVTTFGGTPTKAATVTVHSVNHTAIEIRWVTPDVFALQGRVSEFRVNMTGINQSIERVYEPSTTSTVIGHLQPSIAYTISLTLVTHGGATITSEPISVRTKDGAPQGLDSPHLTIVNRTALRVIWKAPKTPNGQIIAYNLYVDDHKISTGMITSGSYMLSHLQPFRIYTVKVEVCNIYTCVKSKGTRGTTSESVPSGLTSPNLLVQSAYSIQLTWSQPSEPNGILHHYELWRRRKMLCSDKVESRPQDMSHKCMYLECDILESFCGDTCYSGPKTCCDGMLYDNKKGHVCCGRHYILGEAGDVVCCGGQFHTRLHNHKCCGQRYVEVLPGQVCCPDTREDRVEVGEGDSCCGSLPYSSTGAQICCNSVLHDGYDVQCCGGRVTSDSLMCCGNASIGKSYQPHADKYCCGVVYVPLANTVCCTDVVGNVKVIIYVFIRYEEFQGKI</sequence>
<reference evidence="2" key="1">
    <citation type="journal article" date="2023" name="Mol. Biol. Evol.">
        <title>Third-Generation Sequencing Reveals the Adaptive Role of the Epigenome in Three Deep-Sea Polychaetes.</title>
        <authorList>
            <person name="Perez M."/>
            <person name="Aroh O."/>
            <person name="Sun Y."/>
            <person name="Lan Y."/>
            <person name="Juniper S.K."/>
            <person name="Young C.R."/>
            <person name="Angers B."/>
            <person name="Qian P.Y."/>
        </authorList>
    </citation>
    <scope>NUCLEOTIDE SEQUENCE</scope>
    <source>
        <strain evidence="2">R07B-5</strain>
    </source>
</reference>
<dbReference type="PROSITE" id="PS50853">
    <property type="entry name" value="FN3"/>
    <property type="match status" value="2"/>
</dbReference>
<evidence type="ECO:0000259" key="1">
    <source>
        <dbReference type="PROSITE" id="PS50853"/>
    </source>
</evidence>
<evidence type="ECO:0000313" key="3">
    <source>
        <dbReference type="Proteomes" id="UP001209878"/>
    </source>
</evidence>
<feature type="domain" description="Fibronectin type-III" evidence="1">
    <location>
        <begin position="111"/>
        <end position="209"/>
    </location>
</feature>
<feature type="domain" description="Fibronectin type-III" evidence="1">
    <location>
        <begin position="18"/>
        <end position="110"/>
    </location>
</feature>
<dbReference type="SUPFAM" id="SSF49265">
    <property type="entry name" value="Fibronectin type III"/>
    <property type="match status" value="2"/>
</dbReference>
<proteinExistence type="predicted"/>
<dbReference type="InterPro" id="IPR050713">
    <property type="entry name" value="RTP_Phos/Ushers"/>
</dbReference>